<organism evidence="1 2">
    <name type="scientific">Tanacetum coccineum</name>
    <dbReference type="NCBI Taxonomy" id="301880"/>
    <lineage>
        <taxon>Eukaryota</taxon>
        <taxon>Viridiplantae</taxon>
        <taxon>Streptophyta</taxon>
        <taxon>Embryophyta</taxon>
        <taxon>Tracheophyta</taxon>
        <taxon>Spermatophyta</taxon>
        <taxon>Magnoliopsida</taxon>
        <taxon>eudicotyledons</taxon>
        <taxon>Gunneridae</taxon>
        <taxon>Pentapetalae</taxon>
        <taxon>asterids</taxon>
        <taxon>campanulids</taxon>
        <taxon>Asterales</taxon>
        <taxon>Asteraceae</taxon>
        <taxon>Asteroideae</taxon>
        <taxon>Anthemideae</taxon>
        <taxon>Anthemidinae</taxon>
        <taxon>Tanacetum</taxon>
    </lineage>
</organism>
<sequence length="83" mass="9073">MASHASSPLNSLRFPSAAKSKSIRVHLDVVGTPSIVETDKVIHTMNTDIVKLVVEIESFGMSSDEFDKETGSSDWVAPKLMRI</sequence>
<accession>A0ABQ5EM72</accession>
<dbReference type="Proteomes" id="UP001151760">
    <property type="component" value="Unassembled WGS sequence"/>
</dbReference>
<gene>
    <name evidence="1" type="ORF">Tco_0978198</name>
</gene>
<reference evidence="1" key="1">
    <citation type="journal article" date="2022" name="Int. J. Mol. Sci.">
        <title>Draft Genome of Tanacetum Coccineum: Genomic Comparison of Closely Related Tanacetum-Family Plants.</title>
        <authorList>
            <person name="Yamashiro T."/>
            <person name="Shiraishi A."/>
            <person name="Nakayama K."/>
            <person name="Satake H."/>
        </authorList>
    </citation>
    <scope>NUCLEOTIDE SEQUENCE</scope>
</reference>
<name>A0ABQ5EM72_9ASTR</name>
<protein>
    <submittedName>
        <fullName evidence="1">Uncharacterized protein</fullName>
    </submittedName>
</protein>
<dbReference type="EMBL" id="BQNB010016458">
    <property type="protein sequence ID" value="GJT52041.1"/>
    <property type="molecule type" value="Genomic_DNA"/>
</dbReference>
<evidence type="ECO:0000313" key="1">
    <source>
        <dbReference type="EMBL" id="GJT52041.1"/>
    </source>
</evidence>
<evidence type="ECO:0000313" key="2">
    <source>
        <dbReference type="Proteomes" id="UP001151760"/>
    </source>
</evidence>
<keyword evidence="2" id="KW-1185">Reference proteome</keyword>
<proteinExistence type="predicted"/>
<reference evidence="1" key="2">
    <citation type="submission" date="2022-01" db="EMBL/GenBank/DDBJ databases">
        <authorList>
            <person name="Yamashiro T."/>
            <person name="Shiraishi A."/>
            <person name="Satake H."/>
            <person name="Nakayama K."/>
        </authorList>
    </citation>
    <scope>NUCLEOTIDE SEQUENCE</scope>
</reference>
<comment type="caution">
    <text evidence="1">The sequence shown here is derived from an EMBL/GenBank/DDBJ whole genome shotgun (WGS) entry which is preliminary data.</text>
</comment>